<evidence type="ECO:0000256" key="1">
    <source>
        <dbReference type="SAM" id="MobiDB-lite"/>
    </source>
</evidence>
<comment type="caution">
    <text evidence="2">The sequence shown here is derived from an EMBL/GenBank/DDBJ whole genome shotgun (WGS) entry which is preliminary data.</text>
</comment>
<proteinExistence type="predicted"/>
<feature type="region of interest" description="Disordered" evidence="1">
    <location>
        <begin position="964"/>
        <end position="998"/>
    </location>
</feature>
<sequence length="998" mass="113206">MPLNMACCGPSLPCIKPNLHRLLNEADAEGNQPEPSWCTFQNFSSKDLRGCELIANGFSEPISLCGYPTKLLDFIAWGKETSIVTPLSDSTPGILRLDTQYNIRHSHVPDWSESGWLKSMAQKVSAELRVFPCDLRAKGVLIAEKGAFLKPCKFAVDSEAGGFGTLMVGIPGSECEQIFFSFGKREKGFEQERVLDPYDDGTPGFVAAWFSDVSFGFTPNEGSKLMMLEFEFLTTISPCLPSARLKCRGESKLVEALKYWEQYRTGHQYLCHVLDPVYQDKEPEECAKYASALQEQVYHIGFTILLADLHKKMIKSLELGPSEGDSRASQSRFKTEIHSIEKYMMTVYLPDAVNTALDGFDIIEKNILDTEYFEKLRPCKKERASHVTGQAHLLGTWWYSDVKAVIILPNHELHSMLTDHFSLSDRNGFSEYLIQRSLTPLTQSLINQNFWQHIRPTLMRVEPSTWTRELFMNAIQACLHHGDYEFFRRLVIFVDTGDIRASIEACNLMYLLRTAILMNPGCVSNLLFQDGLSQLLAACHDIHDRKYLLKRLTRLEWPNDLRIDFVDSELAKIIESAGIQQELMSFDTAIDLVDISLKSSVFVELLENKAGPAINGPAAVCGFLSRLLSRTVYSNHLHHEYHDFRHSRLCRPVIELNAALRIFEKVWSKAHARRIPKRVIGHYSEYKGYCKVLQLPSGILEQLCEELMEESEQSISVSPLTKILDRLQTLGLTKQGSEFASAIADEADLSQRADLWCTWVPLLRDILYRQTIASPMLKEKGYRKLFTKVLFRFVVLFTPLKEPELSGPGNSKNCSCSLCKTIPDFKTSTDEKGEFRVCVNTKREVQHILSMFMTDILNAQISITDNIKDFYSSSHGWSKSDDDNDGDDSKEDLGKFNFWIRKFPDFEATWKAFQKEAGRRLGLLLDEKEKLVILIGEEAYRVLSAWASGALLTEEDIKLLDPDASTLAPSSTARKRRFSETGGLLSEEGQQEPKRQAT</sequence>
<keyword evidence="3" id="KW-1185">Reference proteome</keyword>
<dbReference type="Proteomes" id="UP001303160">
    <property type="component" value="Unassembled WGS sequence"/>
</dbReference>
<reference evidence="2" key="1">
    <citation type="journal article" date="2023" name="Mol. Phylogenet. Evol.">
        <title>Genome-scale phylogeny and comparative genomics of the fungal order Sordariales.</title>
        <authorList>
            <person name="Hensen N."/>
            <person name="Bonometti L."/>
            <person name="Westerberg I."/>
            <person name="Brannstrom I.O."/>
            <person name="Guillou S."/>
            <person name="Cros-Aarteil S."/>
            <person name="Calhoun S."/>
            <person name="Haridas S."/>
            <person name="Kuo A."/>
            <person name="Mondo S."/>
            <person name="Pangilinan J."/>
            <person name="Riley R."/>
            <person name="LaButti K."/>
            <person name="Andreopoulos B."/>
            <person name="Lipzen A."/>
            <person name="Chen C."/>
            <person name="Yan M."/>
            <person name="Daum C."/>
            <person name="Ng V."/>
            <person name="Clum A."/>
            <person name="Steindorff A."/>
            <person name="Ohm R.A."/>
            <person name="Martin F."/>
            <person name="Silar P."/>
            <person name="Natvig D.O."/>
            <person name="Lalanne C."/>
            <person name="Gautier V."/>
            <person name="Ament-Velasquez S.L."/>
            <person name="Kruys A."/>
            <person name="Hutchinson M.I."/>
            <person name="Powell A.J."/>
            <person name="Barry K."/>
            <person name="Miller A.N."/>
            <person name="Grigoriev I.V."/>
            <person name="Debuchy R."/>
            <person name="Gladieux P."/>
            <person name="Hiltunen Thoren M."/>
            <person name="Johannesson H."/>
        </authorList>
    </citation>
    <scope>NUCLEOTIDE SEQUENCE</scope>
    <source>
        <strain evidence="2">CBS 315.58</strain>
    </source>
</reference>
<reference evidence="2" key="2">
    <citation type="submission" date="2023-05" db="EMBL/GenBank/DDBJ databases">
        <authorList>
            <consortium name="Lawrence Berkeley National Laboratory"/>
            <person name="Steindorff A."/>
            <person name="Hensen N."/>
            <person name="Bonometti L."/>
            <person name="Westerberg I."/>
            <person name="Brannstrom I.O."/>
            <person name="Guillou S."/>
            <person name="Cros-Aarteil S."/>
            <person name="Calhoun S."/>
            <person name="Haridas S."/>
            <person name="Kuo A."/>
            <person name="Mondo S."/>
            <person name="Pangilinan J."/>
            <person name="Riley R."/>
            <person name="Labutti K."/>
            <person name="Andreopoulos B."/>
            <person name="Lipzen A."/>
            <person name="Chen C."/>
            <person name="Yanf M."/>
            <person name="Daum C."/>
            <person name="Ng V."/>
            <person name="Clum A."/>
            <person name="Ohm R."/>
            <person name="Martin F."/>
            <person name="Silar P."/>
            <person name="Natvig D."/>
            <person name="Lalanne C."/>
            <person name="Gautier V."/>
            <person name="Ament-Velasquez S.L."/>
            <person name="Kruys A."/>
            <person name="Hutchinson M.I."/>
            <person name="Powell A.J."/>
            <person name="Barry K."/>
            <person name="Miller A.N."/>
            <person name="Grigoriev I.V."/>
            <person name="Debuchy R."/>
            <person name="Gladieux P."/>
            <person name="Thoren M.H."/>
            <person name="Johannesson H."/>
        </authorList>
    </citation>
    <scope>NUCLEOTIDE SEQUENCE</scope>
    <source>
        <strain evidence="2">CBS 315.58</strain>
    </source>
</reference>
<accession>A0AAN6XQQ8</accession>
<protein>
    <submittedName>
        <fullName evidence="2">Uncharacterized protein</fullName>
    </submittedName>
</protein>
<name>A0AAN6XQQ8_9PEZI</name>
<gene>
    <name evidence="2" type="ORF">QBC40DRAFT_323090</name>
</gene>
<dbReference type="EMBL" id="MU863877">
    <property type="protein sequence ID" value="KAK4205188.1"/>
    <property type="molecule type" value="Genomic_DNA"/>
</dbReference>
<evidence type="ECO:0000313" key="3">
    <source>
        <dbReference type="Proteomes" id="UP001303160"/>
    </source>
</evidence>
<dbReference type="AlphaFoldDB" id="A0AAN6XQQ8"/>
<evidence type="ECO:0000313" key="2">
    <source>
        <dbReference type="EMBL" id="KAK4205188.1"/>
    </source>
</evidence>
<organism evidence="2 3">
    <name type="scientific">Triangularia verruculosa</name>
    <dbReference type="NCBI Taxonomy" id="2587418"/>
    <lineage>
        <taxon>Eukaryota</taxon>
        <taxon>Fungi</taxon>
        <taxon>Dikarya</taxon>
        <taxon>Ascomycota</taxon>
        <taxon>Pezizomycotina</taxon>
        <taxon>Sordariomycetes</taxon>
        <taxon>Sordariomycetidae</taxon>
        <taxon>Sordariales</taxon>
        <taxon>Podosporaceae</taxon>
        <taxon>Triangularia</taxon>
    </lineage>
</organism>